<accession>A0A914P9B9</accession>
<dbReference type="AlphaFoldDB" id="A0A914P9B9"/>
<dbReference type="WBParaSite" id="PDA_v2.g14093.t1">
    <property type="protein sequence ID" value="PDA_v2.g14093.t1"/>
    <property type="gene ID" value="PDA_v2.g14093"/>
</dbReference>
<name>A0A914P9B9_9BILA</name>
<protein>
    <submittedName>
        <fullName evidence="2">Uncharacterized protein</fullName>
    </submittedName>
</protein>
<evidence type="ECO:0000313" key="1">
    <source>
        <dbReference type="Proteomes" id="UP000887578"/>
    </source>
</evidence>
<proteinExistence type="predicted"/>
<dbReference type="Proteomes" id="UP000887578">
    <property type="component" value="Unplaced"/>
</dbReference>
<organism evidence="1 2">
    <name type="scientific">Panagrolaimus davidi</name>
    <dbReference type="NCBI Taxonomy" id="227884"/>
    <lineage>
        <taxon>Eukaryota</taxon>
        <taxon>Metazoa</taxon>
        <taxon>Ecdysozoa</taxon>
        <taxon>Nematoda</taxon>
        <taxon>Chromadorea</taxon>
        <taxon>Rhabditida</taxon>
        <taxon>Tylenchina</taxon>
        <taxon>Panagrolaimomorpha</taxon>
        <taxon>Panagrolaimoidea</taxon>
        <taxon>Panagrolaimidae</taxon>
        <taxon>Panagrolaimus</taxon>
    </lineage>
</organism>
<evidence type="ECO:0000313" key="2">
    <source>
        <dbReference type="WBParaSite" id="PDA_v2.g14093.t1"/>
    </source>
</evidence>
<keyword evidence="1" id="KW-1185">Reference proteome</keyword>
<reference evidence="2" key="1">
    <citation type="submission" date="2022-11" db="UniProtKB">
        <authorList>
            <consortium name="WormBaseParasite"/>
        </authorList>
    </citation>
    <scope>IDENTIFICATION</scope>
</reference>
<sequence length="176" mass="19800">MYCNCRYFVKNMGKFAGYFQSRIGCQRLCNQNYKEKCYGYMYEPQNRGTCTIFQKGFSGKISETLNSKSSVYRKCVKMPPAISEKCCGQLVQTPTFSDHFDDGDMAFTYNRNTCRSTAIVSCSKPTEKNNAVLVVNGNNVVEVTIDNIKFPATTCLNGIWQMANPPLNVTSLECKG</sequence>